<protein>
    <recommendedName>
        <fullName evidence="7">Rhodopsin domain-containing protein</fullName>
    </recommendedName>
</protein>
<feature type="transmembrane region" description="Helical" evidence="6">
    <location>
        <begin position="152"/>
        <end position="173"/>
    </location>
</feature>
<proteinExistence type="inferred from homology"/>
<evidence type="ECO:0000256" key="6">
    <source>
        <dbReference type="SAM" id="Phobius"/>
    </source>
</evidence>
<evidence type="ECO:0000256" key="3">
    <source>
        <dbReference type="ARBA" id="ARBA00022989"/>
    </source>
</evidence>
<dbReference type="PANTHER" id="PTHR33048">
    <property type="entry name" value="PTH11-LIKE INTEGRAL MEMBRANE PROTEIN (AFU_ORTHOLOGUE AFUA_5G11245)"/>
    <property type="match status" value="1"/>
</dbReference>
<dbReference type="OrthoDB" id="5421689at2759"/>
<dbReference type="GO" id="GO:0016020">
    <property type="term" value="C:membrane"/>
    <property type="evidence" value="ECO:0007669"/>
    <property type="project" value="UniProtKB-SubCell"/>
</dbReference>
<accession>A0A6G1KM17</accession>
<evidence type="ECO:0000256" key="4">
    <source>
        <dbReference type="ARBA" id="ARBA00023136"/>
    </source>
</evidence>
<comment type="similarity">
    <text evidence="5">Belongs to the SAT4 family.</text>
</comment>
<dbReference type="Proteomes" id="UP000799428">
    <property type="component" value="Unassembled WGS sequence"/>
</dbReference>
<evidence type="ECO:0000313" key="9">
    <source>
        <dbReference type="Proteomes" id="UP000799428"/>
    </source>
</evidence>
<feature type="transmembrane region" description="Helical" evidence="6">
    <location>
        <begin position="48"/>
        <end position="67"/>
    </location>
</feature>
<dbReference type="InterPro" id="IPR049326">
    <property type="entry name" value="Rhodopsin_dom_fungi"/>
</dbReference>
<evidence type="ECO:0000256" key="5">
    <source>
        <dbReference type="ARBA" id="ARBA00038359"/>
    </source>
</evidence>
<feature type="domain" description="Rhodopsin" evidence="7">
    <location>
        <begin position="153"/>
        <end position="244"/>
    </location>
</feature>
<keyword evidence="4 6" id="KW-0472">Membrane</keyword>
<dbReference type="PANTHER" id="PTHR33048:SF47">
    <property type="entry name" value="INTEGRAL MEMBRANE PROTEIN-RELATED"/>
    <property type="match status" value="1"/>
</dbReference>
<keyword evidence="2 6" id="KW-0812">Transmembrane</keyword>
<dbReference type="EMBL" id="MU005765">
    <property type="protein sequence ID" value="KAF2713879.1"/>
    <property type="molecule type" value="Genomic_DNA"/>
</dbReference>
<gene>
    <name evidence="8" type="ORF">K504DRAFT_450515</name>
</gene>
<keyword evidence="9" id="KW-1185">Reference proteome</keyword>
<name>A0A6G1KM17_9PLEO</name>
<organism evidence="8 9">
    <name type="scientific">Pleomassaria siparia CBS 279.74</name>
    <dbReference type="NCBI Taxonomy" id="1314801"/>
    <lineage>
        <taxon>Eukaryota</taxon>
        <taxon>Fungi</taxon>
        <taxon>Dikarya</taxon>
        <taxon>Ascomycota</taxon>
        <taxon>Pezizomycotina</taxon>
        <taxon>Dothideomycetes</taxon>
        <taxon>Pleosporomycetidae</taxon>
        <taxon>Pleosporales</taxon>
        <taxon>Pleomassariaceae</taxon>
        <taxon>Pleomassaria</taxon>
    </lineage>
</organism>
<comment type="subcellular location">
    <subcellularLocation>
        <location evidence="1">Membrane</location>
        <topology evidence="1">Multi-pass membrane protein</topology>
    </subcellularLocation>
</comment>
<dbReference type="AlphaFoldDB" id="A0A6G1KM17"/>
<evidence type="ECO:0000259" key="7">
    <source>
        <dbReference type="Pfam" id="PF20684"/>
    </source>
</evidence>
<dbReference type="InterPro" id="IPR052337">
    <property type="entry name" value="SAT4-like"/>
</dbReference>
<dbReference type="Pfam" id="PF20684">
    <property type="entry name" value="Fung_rhodopsin"/>
    <property type="match status" value="2"/>
</dbReference>
<feature type="transmembrane region" description="Helical" evidence="6">
    <location>
        <begin position="220"/>
        <end position="248"/>
    </location>
</feature>
<feature type="transmembrane region" description="Helical" evidence="6">
    <location>
        <begin position="103"/>
        <end position="122"/>
    </location>
</feature>
<evidence type="ECO:0000313" key="8">
    <source>
        <dbReference type="EMBL" id="KAF2713879.1"/>
    </source>
</evidence>
<keyword evidence="3 6" id="KW-1133">Transmembrane helix</keyword>
<feature type="domain" description="Rhodopsin" evidence="7">
    <location>
        <begin position="33"/>
        <end position="146"/>
    </location>
</feature>
<evidence type="ECO:0000256" key="2">
    <source>
        <dbReference type="ARBA" id="ARBA00022692"/>
    </source>
</evidence>
<evidence type="ECO:0000256" key="1">
    <source>
        <dbReference type="ARBA" id="ARBA00004141"/>
    </source>
</evidence>
<feature type="transmembrane region" description="Helical" evidence="6">
    <location>
        <begin position="185"/>
        <end position="205"/>
    </location>
</feature>
<reference evidence="8" key="1">
    <citation type="journal article" date="2020" name="Stud. Mycol.">
        <title>101 Dothideomycetes genomes: a test case for predicting lifestyles and emergence of pathogens.</title>
        <authorList>
            <person name="Haridas S."/>
            <person name="Albert R."/>
            <person name="Binder M."/>
            <person name="Bloem J."/>
            <person name="Labutti K."/>
            <person name="Salamov A."/>
            <person name="Andreopoulos B."/>
            <person name="Baker S."/>
            <person name="Barry K."/>
            <person name="Bills G."/>
            <person name="Bluhm B."/>
            <person name="Cannon C."/>
            <person name="Castanera R."/>
            <person name="Culley D."/>
            <person name="Daum C."/>
            <person name="Ezra D."/>
            <person name="Gonzalez J."/>
            <person name="Henrissat B."/>
            <person name="Kuo A."/>
            <person name="Liang C."/>
            <person name="Lipzen A."/>
            <person name="Lutzoni F."/>
            <person name="Magnuson J."/>
            <person name="Mondo S."/>
            <person name="Nolan M."/>
            <person name="Ohm R."/>
            <person name="Pangilinan J."/>
            <person name="Park H.-J."/>
            <person name="Ramirez L."/>
            <person name="Alfaro M."/>
            <person name="Sun H."/>
            <person name="Tritt A."/>
            <person name="Yoshinaga Y."/>
            <person name="Zwiers L.-H."/>
            <person name="Turgeon B."/>
            <person name="Goodwin S."/>
            <person name="Spatafora J."/>
            <person name="Crous P."/>
            <person name="Grigoriev I."/>
        </authorList>
    </citation>
    <scope>NUCLEOTIDE SEQUENCE</scope>
    <source>
        <strain evidence="8">CBS 279.74</strain>
    </source>
</reference>
<sequence length="369" mass="40820">MATNVSTHASRQTNAYVSLFITFAAATIAVVFKLIARRITRSRLVSDDYLTLVAFFFAAAWAGLLLFSGEGIQTGLGRFLVEIPLPSDIVLIRSRLLLFHMELAYAFSLGFSKLAILAFYWRMFKASQIKIPIQVLTVATITWIIIRFGTVFAHLIIDFVLLALPGIEVYKLYLPLYQRLGTMSMFLFGMFVCVASILVLIHSFSFDNTSLEMAWDVAPIIIWASVEINLAIVAACLPMLQPIVLIALGYPPTKKNTSTNYYATPRTYPHAYPRSRSHKLGRICTHSKLRNASVDSTQRLASAGCTRNDSISSVTNFDFWGQGINTTVEVGSPGFYRGDLSIETSEGGGWGLGGIVVSRELRISISEVT</sequence>
<feature type="transmembrane region" description="Helical" evidence="6">
    <location>
        <begin position="15"/>
        <end position="36"/>
    </location>
</feature>